<keyword evidence="2" id="KW-1185">Reference proteome</keyword>
<reference evidence="1" key="1">
    <citation type="submission" date="2022-04" db="EMBL/GenBank/DDBJ databases">
        <title>Genome of the entomopathogenic fungus Entomophthora muscae.</title>
        <authorList>
            <person name="Elya C."/>
            <person name="Lovett B.R."/>
            <person name="Lee E."/>
            <person name="Macias A.M."/>
            <person name="Hajek A.E."/>
            <person name="De Bivort B.L."/>
            <person name="Kasson M.T."/>
            <person name="De Fine Licht H.H."/>
            <person name="Stajich J.E."/>
        </authorList>
    </citation>
    <scope>NUCLEOTIDE SEQUENCE</scope>
    <source>
        <strain evidence="1">Berkeley</strain>
    </source>
</reference>
<accession>A0ACC2USS2</accession>
<sequence>MRFLFFATLLALARTFQLDDPLSYTRVNAVVQGKNYSYIDEGPRNGRVIMLMHGFPESWFLFKHQIKLCVGLGYRVVGLDMLGYGQSDAPTSLDPYTYPAITKDIKELLEESVGVKSAIFLAHDWGSMFMWYLAVDYPQIVDGLISLCIPIFTPSLISYTLETLATKVPQVRYQLSIANSNTTKLDLDIRGFLTSFFSVDPLCMAKMSVSPPDADIVDFIKSLNCNTTLVINEMVPF</sequence>
<gene>
    <name evidence="1" type="ORF">DSO57_1008299</name>
</gene>
<evidence type="ECO:0000313" key="1">
    <source>
        <dbReference type="EMBL" id="KAJ9089898.1"/>
    </source>
</evidence>
<comment type="caution">
    <text evidence="1">The sequence shown here is derived from an EMBL/GenBank/DDBJ whole genome shotgun (WGS) entry which is preliminary data.</text>
</comment>
<proteinExistence type="predicted"/>
<protein>
    <submittedName>
        <fullName evidence="1">Uncharacterized protein</fullName>
    </submittedName>
</protein>
<dbReference type="EMBL" id="QTSX02000025">
    <property type="protein sequence ID" value="KAJ9089898.1"/>
    <property type="molecule type" value="Genomic_DNA"/>
</dbReference>
<dbReference type="Proteomes" id="UP001165960">
    <property type="component" value="Unassembled WGS sequence"/>
</dbReference>
<organism evidence="1 2">
    <name type="scientific">Entomophthora muscae</name>
    <dbReference type="NCBI Taxonomy" id="34485"/>
    <lineage>
        <taxon>Eukaryota</taxon>
        <taxon>Fungi</taxon>
        <taxon>Fungi incertae sedis</taxon>
        <taxon>Zoopagomycota</taxon>
        <taxon>Entomophthoromycotina</taxon>
        <taxon>Entomophthoromycetes</taxon>
        <taxon>Entomophthorales</taxon>
        <taxon>Entomophthoraceae</taxon>
        <taxon>Entomophthora</taxon>
    </lineage>
</organism>
<name>A0ACC2USS2_9FUNG</name>
<evidence type="ECO:0000313" key="2">
    <source>
        <dbReference type="Proteomes" id="UP001165960"/>
    </source>
</evidence>